<feature type="transmembrane region" description="Helical" evidence="1">
    <location>
        <begin position="76"/>
        <end position="97"/>
    </location>
</feature>
<dbReference type="Proteomes" id="UP000515955">
    <property type="component" value="Chromosome"/>
</dbReference>
<dbReference type="KEGG" id="srhi:H9L12_11445"/>
<protein>
    <submittedName>
        <fullName evidence="2">Uncharacterized protein</fullName>
    </submittedName>
</protein>
<evidence type="ECO:0000256" key="1">
    <source>
        <dbReference type="SAM" id="Phobius"/>
    </source>
</evidence>
<keyword evidence="1" id="KW-1133">Transmembrane helix</keyword>
<reference evidence="2 3" key="1">
    <citation type="submission" date="2020-08" db="EMBL/GenBank/DDBJ databases">
        <title>Genome sequence of Sphingomonas rhizophila KACC 19189T.</title>
        <authorList>
            <person name="Hyun D.-W."/>
            <person name="Bae J.-W."/>
        </authorList>
    </citation>
    <scope>NUCLEOTIDE SEQUENCE [LARGE SCALE GENOMIC DNA]</scope>
    <source>
        <strain evidence="2 3">KACC 19189</strain>
    </source>
</reference>
<evidence type="ECO:0000313" key="3">
    <source>
        <dbReference type="Proteomes" id="UP000515955"/>
    </source>
</evidence>
<keyword evidence="3" id="KW-1185">Reference proteome</keyword>
<dbReference type="RefSeq" id="WP_187541838.1">
    <property type="nucleotide sequence ID" value="NZ_CP060717.1"/>
</dbReference>
<feature type="transmembrane region" description="Helical" evidence="1">
    <location>
        <begin position="128"/>
        <end position="148"/>
    </location>
</feature>
<feature type="transmembrane region" description="Helical" evidence="1">
    <location>
        <begin position="103"/>
        <end position="121"/>
    </location>
</feature>
<feature type="transmembrane region" description="Helical" evidence="1">
    <location>
        <begin position="12"/>
        <end position="34"/>
    </location>
</feature>
<keyword evidence="1" id="KW-0812">Transmembrane</keyword>
<sequence length="179" mass="18899">MTVQTHPRPSGINWRLVGWGGAAALLALPFVAMQFTTEVNWTASDFVVMGLLIGTIGLGLEFLLRKASNTTYRLAAAITLGTAFLTIWVNLAVGMIGSEDNPYNLLFVGVLFVALIGAILTRFSSSGMARTTVVAAAIQLAVGAFGYAVDPRGAVFSMLFALPWLLAAALYRSAGDIGK</sequence>
<gene>
    <name evidence="2" type="ORF">H9L12_11445</name>
</gene>
<dbReference type="AlphaFoldDB" id="A0A7G9SAG4"/>
<keyword evidence="1" id="KW-0472">Membrane</keyword>
<name>A0A7G9SAG4_9SPHN</name>
<proteinExistence type="predicted"/>
<dbReference type="EMBL" id="CP060717">
    <property type="protein sequence ID" value="QNN64839.1"/>
    <property type="molecule type" value="Genomic_DNA"/>
</dbReference>
<evidence type="ECO:0000313" key="2">
    <source>
        <dbReference type="EMBL" id="QNN64839.1"/>
    </source>
</evidence>
<feature type="transmembrane region" description="Helical" evidence="1">
    <location>
        <begin position="46"/>
        <end position="64"/>
    </location>
</feature>
<organism evidence="2 3">
    <name type="scientific">Sphingomonas rhizophila</name>
    <dbReference type="NCBI Taxonomy" id="2071607"/>
    <lineage>
        <taxon>Bacteria</taxon>
        <taxon>Pseudomonadati</taxon>
        <taxon>Pseudomonadota</taxon>
        <taxon>Alphaproteobacteria</taxon>
        <taxon>Sphingomonadales</taxon>
        <taxon>Sphingomonadaceae</taxon>
        <taxon>Sphingomonas</taxon>
    </lineage>
</organism>
<feature type="transmembrane region" description="Helical" evidence="1">
    <location>
        <begin position="154"/>
        <end position="171"/>
    </location>
</feature>
<accession>A0A7G9SAG4</accession>